<comment type="caution">
    <text evidence="1">The sequence shown here is derived from an EMBL/GenBank/DDBJ whole genome shotgun (WGS) entry which is preliminary data.</text>
</comment>
<proteinExistence type="predicted"/>
<dbReference type="RefSeq" id="WP_146392167.1">
    <property type="nucleotide sequence ID" value="NZ_SJPK01000007.1"/>
</dbReference>
<evidence type="ECO:0000313" key="1">
    <source>
        <dbReference type="EMBL" id="TWT65335.1"/>
    </source>
</evidence>
<sequence length="164" mass="19010">MIVFPKRFAYALVAVCLSGTIWFHATHLGLAHTFFNPLAGGPNNGWRHLSYSNVDWGQSTYRMVDWVKEHPEQRPMTVLFRSSLGSPEQLLADQEDVFTSAAWRQERDEMFAWPSRPGYYLISSYQMTLQRNRYFQDKTPLAQPCPDMLLFHLPADATKRIKVP</sequence>
<dbReference type="OrthoDB" id="224989at2"/>
<gene>
    <name evidence="1" type="ORF">CA85_32470</name>
</gene>
<accession>A0A5C5XTI9</accession>
<dbReference type="Proteomes" id="UP000318053">
    <property type="component" value="Unassembled WGS sequence"/>
</dbReference>
<reference evidence="1 2" key="1">
    <citation type="submission" date="2019-02" db="EMBL/GenBank/DDBJ databases">
        <title>Deep-cultivation of Planctomycetes and their phenomic and genomic characterization uncovers novel biology.</title>
        <authorList>
            <person name="Wiegand S."/>
            <person name="Jogler M."/>
            <person name="Boedeker C."/>
            <person name="Pinto D."/>
            <person name="Vollmers J."/>
            <person name="Rivas-Marin E."/>
            <person name="Kohn T."/>
            <person name="Peeters S.H."/>
            <person name="Heuer A."/>
            <person name="Rast P."/>
            <person name="Oberbeckmann S."/>
            <person name="Bunk B."/>
            <person name="Jeske O."/>
            <person name="Meyerdierks A."/>
            <person name="Storesund J.E."/>
            <person name="Kallscheuer N."/>
            <person name="Luecker S."/>
            <person name="Lage O.M."/>
            <person name="Pohl T."/>
            <person name="Merkel B.J."/>
            <person name="Hornburger P."/>
            <person name="Mueller R.-W."/>
            <person name="Bruemmer F."/>
            <person name="Labrenz M."/>
            <person name="Spormann A.M."/>
            <person name="Op Den Camp H."/>
            <person name="Overmann J."/>
            <person name="Amann R."/>
            <person name="Jetten M.S.M."/>
            <person name="Mascher T."/>
            <person name="Medema M.H."/>
            <person name="Devos D.P."/>
            <person name="Kaster A.-K."/>
            <person name="Ovreas L."/>
            <person name="Rohde M."/>
            <person name="Galperin M.Y."/>
            <person name="Jogler C."/>
        </authorList>
    </citation>
    <scope>NUCLEOTIDE SEQUENCE [LARGE SCALE GENOMIC DNA]</scope>
    <source>
        <strain evidence="1 2">CA85</strain>
    </source>
</reference>
<name>A0A5C5XTI9_9BACT</name>
<dbReference type="EMBL" id="SJPK01000007">
    <property type="protein sequence ID" value="TWT65335.1"/>
    <property type="molecule type" value="Genomic_DNA"/>
</dbReference>
<keyword evidence="2" id="KW-1185">Reference proteome</keyword>
<protein>
    <submittedName>
        <fullName evidence="1">Uncharacterized protein</fullName>
    </submittedName>
</protein>
<evidence type="ECO:0000313" key="2">
    <source>
        <dbReference type="Proteomes" id="UP000318053"/>
    </source>
</evidence>
<organism evidence="1 2">
    <name type="scientific">Allorhodopirellula solitaria</name>
    <dbReference type="NCBI Taxonomy" id="2527987"/>
    <lineage>
        <taxon>Bacteria</taxon>
        <taxon>Pseudomonadati</taxon>
        <taxon>Planctomycetota</taxon>
        <taxon>Planctomycetia</taxon>
        <taxon>Pirellulales</taxon>
        <taxon>Pirellulaceae</taxon>
        <taxon>Allorhodopirellula</taxon>
    </lineage>
</organism>
<dbReference type="AlphaFoldDB" id="A0A5C5XTI9"/>